<evidence type="ECO:0000256" key="2">
    <source>
        <dbReference type="SAM" id="MobiDB-lite"/>
    </source>
</evidence>
<dbReference type="RefSeq" id="XP_067545497.1">
    <property type="nucleotide sequence ID" value="XM_067687789.1"/>
</dbReference>
<evidence type="ECO:0000313" key="3">
    <source>
        <dbReference type="EMBL" id="OAG31896.1"/>
    </source>
</evidence>
<feature type="compositionally biased region" description="Low complexity" evidence="2">
    <location>
        <begin position="299"/>
        <end position="308"/>
    </location>
</feature>
<comment type="similarity">
    <text evidence="1">Belongs to the actin family.</text>
</comment>
<evidence type="ECO:0000313" key="4">
    <source>
        <dbReference type="Proteomes" id="UP000185944"/>
    </source>
</evidence>
<feature type="compositionally biased region" description="Acidic residues" evidence="2">
    <location>
        <begin position="309"/>
        <end position="322"/>
    </location>
</feature>
<dbReference type="SMART" id="SM00268">
    <property type="entry name" value="ACTIN"/>
    <property type="match status" value="1"/>
</dbReference>
<comment type="caution">
    <text evidence="3">The sequence shown here is derived from an EMBL/GenBank/DDBJ whole genome shotgun (WGS) entry which is preliminary data.</text>
</comment>
<evidence type="ECO:0000256" key="1">
    <source>
        <dbReference type="RuleBase" id="RU000487"/>
    </source>
</evidence>
<proteinExistence type="inferred from homology"/>
<dbReference type="OrthoDB" id="7340501at2759"/>
<reference evidence="3 4" key="1">
    <citation type="submission" date="2016-02" db="EMBL/GenBank/DDBJ databases">
        <title>Discovery of a natural microsporidian pathogen with a broad tissue tropism in Caenorhabditis elegans.</title>
        <authorList>
            <person name="Luallen R.J."/>
            <person name="Reinke A.W."/>
            <person name="Tong L."/>
            <person name="Botts M.R."/>
            <person name="Felix M.-A."/>
            <person name="Troemel E.R."/>
        </authorList>
    </citation>
    <scope>NUCLEOTIDE SEQUENCE [LARGE SCALE GENOMIC DNA]</scope>
    <source>
        <strain evidence="3 4">JUm2807</strain>
    </source>
</reference>
<accession>A0A177EJM8</accession>
<dbReference type="SUPFAM" id="SSF53067">
    <property type="entry name" value="Actin-like ATPase domain"/>
    <property type="match status" value="2"/>
</dbReference>
<organism evidence="3 4">
    <name type="scientific">Nematocida displodere</name>
    <dbReference type="NCBI Taxonomy" id="1805483"/>
    <lineage>
        <taxon>Eukaryota</taxon>
        <taxon>Fungi</taxon>
        <taxon>Fungi incertae sedis</taxon>
        <taxon>Microsporidia</taxon>
        <taxon>Nematocida</taxon>
    </lineage>
</organism>
<dbReference type="InterPro" id="IPR004000">
    <property type="entry name" value="Actin"/>
</dbReference>
<gene>
    <name evidence="3" type="ORF">NEDG_00371</name>
</gene>
<sequence>MRQQKVLVVDNGTYECKAGLHGSLQIATRNQVSRVKDKRGNMSYVMEGGKRRKDTGTAAATVKNMFDGPVVYNYDVYKGTLEAILAEVGEEKVDVLIITECFLNPRMFQAQALAAAFASFSFKAVQFGYDFIYAYEHNLQHNKKLSTGMAGIFSEAVPSTRNRPFCDVIVSMGHQGVHTVPVDPSSKKILYGLASFLPFGGLLAQNVFFETIAAKYYGSGTRVTREEVDEHFKSIRVAQEYLAEVREMINEGTHTIHVKSKVPPPKEKPAKAKGFPKRKAPATLPEKHSPANDSHTETTELTENTEITEIPESDLADEDNEGHEESNQDSTPPAEEEAIPLTEEEELKRARKEKLIRGATEHRNKQKILRSLQRIMVHIGVLEEKELLATNPEEFMNRRKERLNTLEKTLKKRSFIRNELKNKKSPHSLALLKQALISASATPHAMDDNKYILEVKEAQELDLPILEEIEQIDIFLKENDQDYVSKAENIFDRIRNGMGIGGVCINIELLRTPEIIFNPSIIGLEQPGLTESLSDIFQVYDVRNIFITGGFSRIAGLKERVEKEILPLRYLPNTPVVTTASDPVYDAFKGASTTSEYFAVYTREEYKKHQDAVIKEVEV</sequence>
<dbReference type="Pfam" id="PF00022">
    <property type="entry name" value="Actin"/>
    <property type="match status" value="1"/>
</dbReference>
<dbReference type="STRING" id="1805483.A0A177EJM8"/>
<dbReference type="Proteomes" id="UP000185944">
    <property type="component" value="Unassembled WGS sequence"/>
</dbReference>
<dbReference type="Gene3D" id="3.30.420.40">
    <property type="match status" value="3"/>
</dbReference>
<dbReference type="EMBL" id="LTDL01000014">
    <property type="protein sequence ID" value="OAG31896.1"/>
    <property type="molecule type" value="Genomic_DNA"/>
</dbReference>
<keyword evidence="4" id="KW-1185">Reference proteome</keyword>
<dbReference type="AlphaFoldDB" id="A0A177EJM8"/>
<feature type="region of interest" description="Disordered" evidence="2">
    <location>
        <begin position="254"/>
        <end position="347"/>
    </location>
</feature>
<dbReference type="Gene3D" id="3.90.640.10">
    <property type="entry name" value="Actin, Chain A, domain 4"/>
    <property type="match status" value="1"/>
</dbReference>
<protein>
    <submittedName>
        <fullName evidence="3">Actin-related protein 5</fullName>
    </submittedName>
</protein>
<feature type="compositionally biased region" description="Acidic residues" evidence="2">
    <location>
        <begin position="334"/>
        <end position="345"/>
    </location>
</feature>
<dbReference type="GeneID" id="93646721"/>
<dbReference type="VEuPathDB" id="MicrosporidiaDB:NEDG_00371"/>
<name>A0A177EJM8_9MICR</name>
<feature type="compositionally biased region" description="Basic and acidic residues" evidence="2">
    <location>
        <begin position="285"/>
        <end position="298"/>
    </location>
</feature>
<dbReference type="PANTHER" id="PTHR11937">
    <property type="entry name" value="ACTIN"/>
    <property type="match status" value="1"/>
</dbReference>
<dbReference type="InterPro" id="IPR043129">
    <property type="entry name" value="ATPase_NBD"/>
</dbReference>